<feature type="compositionally biased region" description="Pro residues" evidence="1">
    <location>
        <begin position="104"/>
        <end position="117"/>
    </location>
</feature>
<evidence type="ECO:0000313" key="4">
    <source>
        <dbReference type="Proteomes" id="UP000177528"/>
    </source>
</evidence>
<keyword evidence="2" id="KW-1133">Transmembrane helix</keyword>
<organism evidence="3 4">
    <name type="scientific">Candidatus Andersenbacteria bacterium RIFCSPHIGHO2_12_FULL_45_11</name>
    <dbReference type="NCBI Taxonomy" id="1797281"/>
    <lineage>
        <taxon>Bacteria</taxon>
        <taxon>Candidatus Anderseniibacteriota</taxon>
    </lineage>
</organism>
<dbReference type="EMBL" id="MHHR01000002">
    <property type="protein sequence ID" value="OGY35255.1"/>
    <property type="molecule type" value="Genomic_DNA"/>
</dbReference>
<proteinExistence type="predicted"/>
<feature type="region of interest" description="Disordered" evidence="1">
    <location>
        <begin position="93"/>
        <end position="117"/>
    </location>
</feature>
<feature type="compositionally biased region" description="Low complexity" evidence="1">
    <location>
        <begin position="93"/>
        <end position="103"/>
    </location>
</feature>
<sequence length="117" mass="12150">MPISLSHPSQKQSLLAIIGVVVAVILLLLLGNMYGRFLKTQVAPPAESYSASGSIKASVFQDPGTYTLRFSGQTQNAESSADVVTTFQVIASSTPTPNASATPTPTPTPTATPALPY</sequence>
<accession>A0A1G1X5E8</accession>
<gene>
    <name evidence="3" type="ORF">A3D99_01130</name>
</gene>
<evidence type="ECO:0000313" key="3">
    <source>
        <dbReference type="EMBL" id="OGY35255.1"/>
    </source>
</evidence>
<comment type="caution">
    <text evidence="3">The sequence shown here is derived from an EMBL/GenBank/DDBJ whole genome shotgun (WGS) entry which is preliminary data.</text>
</comment>
<keyword evidence="2" id="KW-0472">Membrane</keyword>
<dbReference type="Proteomes" id="UP000177528">
    <property type="component" value="Unassembled WGS sequence"/>
</dbReference>
<dbReference type="AlphaFoldDB" id="A0A1G1X5E8"/>
<name>A0A1G1X5E8_9BACT</name>
<feature type="transmembrane region" description="Helical" evidence="2">
    <location>
        <begin position="12"/>
        <end position="31"/>
    </location>
</feature>
<reference evidence="3 4" key="1">
    <citation type="journal article" date="2016" name="Nat. Commun.">
        <title>Thousands of microbial genomes shed light on interconnected biogeochemical processes in an aquifer system.</title>
        <authorList>
            <person name="Anantharaman K."/>
            <person name="Brown C.T."/>
            <person name="Hug L.A."/>
            <person name="Sharon I."/>
            <person name="Castelle C.J."/>
            <person name="Probst A.J."/>
            <person name="Thomas B.C."/>
            <person name="Singh A."/>
            <person name="Wilkins M.J."/>
            <person name="Karaoz U."/>
            <person name="Brodie E.L."/>
            <person name="Williams K.H."/>
            <person name="Hubbard S.S."/>
            <person name="Banfield J.F."/>
        </authorList>
    </citation>
    <scope>NUCLEOTIDE SEQUENCE [LARGE SCALE GENOMIC DNA]</scope>
</reference>
<protein>
    <submittedName>
        <fullName evidence="3">Uncharacterized protein</fullName>
    </submittedName>
</protein>
<evidence type="ECO:0000256" key="1">
    <source>
        <dbReference type="SAM" id="MobiDB-lite"/>
    </source>
</evidence>
<evidence type="ECO:0000256" key="2">
    <source>
        <dbReference type="SAM" id="Phobius"/>
    </source>
</evidence>
<keyword evidence="2" id="KW-0812">Transmembrane</keyword>